<dbReference type="Proteomes" id="UP000247498">
    <property type="component" value="Unassembled WGS sequence"/>
</dbReference>
<evidence type="ECO:0000256" key="1">
    <source>
        <dbReference type="ARBA" id="ARBA00022946"/>
    </source>
</evidence>
<dbReference type="FunCoup" id="A0A2V0PBZ4">
    <property type="interactions" value="341"/>
</dbReference>
<dbReference type="NCBIfam" id="TIGR03317">
    <property type="entry name" value="ygfZ_signature"/>
    <property type="match status" value="1"/>
</dbReference>
<gene>
    <name evidence="4" type="ORF">Rsub_11013</name>
</gene>
<feature type="compositionally biased region" description="Low complexity" evidence="2">
    <location>
        <begin position="24"/>
        <end position="34"/>
    </location>
</feature>
<keyword evidence="1" id="KW-0809">Transit peptide</keyword>
<proteinExistence type="predicted"/>
<protein>
    <recommendedName>
        <fullName evidence="3">GCVT N-terminal domain-containing protein</fullName>
    </recommendedName>
</protein>
<feature type="region of interest" description="Disordered" evidence="2">
    <location>
        <begin position="14"/>
        <end position="34"/>
    </location>
</feature>
<accession>A0A2V0PBZ4</accession>
<dbReference type="InterPro" id="IPR028896">
    <property type="entry name" value="GcvT/YgfZ/DmdA"/>
</dbReference>
<dbReference type="Gene3D" id="3.30.1360.120">
    <property type="entry name" value="Probable tRNA modification gtpase trme, domain 1"/>
    <property type="match status" value="1"/>
</dbReference>
<dbReference type="STRING" id="307507.A0A2V0PBZ4"/>
<evidence type="ECO:0000259" key="3">
    <source>
        <dbReference type="Pfam" id="PF01571"/>
    </source>
</evidence>
<evidence type="ECO:0000313" key="4">
    <source>
        <dbReference type="EMBL" id="GBF97366.1"/>
    </source>
</evidence>
<evidence type="ECO:0000313" key="5">
    <source>
        <dbReference type="Proteomes" id="UP000247498"/>
    </source>
</evidence>
<dbReference type="Pfam" id="PF01571">
    <property type="entry name" value="GCV_T"/>
    <property type="match status" value="1"/>
</dbReference>
<evidence type="ECO:0000256" key="2">
    <source>
        <dbReference type="SAM" id="MobiDB-lite"/>
    </source>
</evidence>
<feature type="region of interest" description="Disordered" evidence="2">
    <location>
        <begin position="454"/>
        <end position="483"/>
    </location>
</feature>
<dbReference type="InParanoid" id="A0A2V0PBZ4"/>
<dbReference type="AlphaFoldDB" id="A0A2V0PBZ4"/>
<dbReference type="EMBL" id="BDRX01000097">
    <property type="protein sequence ID" value="GBF97366.1"/>
    <property type="molecule type" value="Genomic_DNA"/>
</dbReference>
<dbReference type="SUPFAM" id="SSF103025">
    <property type="entry name" value="Folate-binding domain"/>
    <property type="match status" value="1"/>
</dbReference>
<keyword evidence="5" id="KW-1185">Reference proteome</keyword>
<feature type="compositionally biased region" description="Basic and acidic residues" evidence="2">
    <location>
        <begin position="461"/>
        <end position="473"/>
    </location>
</feature>
<name>A0A2V0PBZ4_9CHLO</name>
<dbReference type="PANTHER" id="PTHR43757:SF14">
    <property type="entry name" value="GLYCINE CLEAVAGE T-PROTEIN FAMILY"/>
    <property type="match status" value="1"/>
</dbReference>
<feature type="domain" description="GCVT N-terminal" evidence="3">
    <location>
        <begin position="107"/>
        <end position="333"/>
    </location>
</feature>
<reference evidence="4 5" key="1">
    <citation type="journal article" date="2018" name="Sci. Rep.">
        <title>Raphidocelis subcapitata (=Pseudokirchneriella subcapitata) provides an insight into genome evolution and environmental adaptations in the Sphaeropleales.</title>
        <authorList>
            <person name="Suzuki S."/>
            <person name="Yamaguchi H."/>
            <person name="Nakajima N."/>
            <person name="Kawachi M."/>
        </authorList>
    </citation>
    <scope>NUCLEOTIDE SEQUENCE [LARGE SCALE GENOMIC DNA]</scope>
    <source>
        <strain evidence="4 5">NIES-35</strain>
    </source>
</reference>
<dbReference type="OrthoDB" id="191995at2759"/>
<dbReference type="GO" id="GO:0005739">
    <property type="term" value="C:mitochondrion"/>
    <property type="evidence" value="ECO:0007669"/>
    <property type="project" value="TreeGrafter"/>
</dbReference>
<dbReference type="InterPro" id="IPR017703">
    <property type="entry name" value="YgfZ/GCV_T_CS"/>
</dbReference>
<organism evidence="4 5">
    <name type="scientific">Raphidocelis subcapitata</name>
    <dbReference type="NCBI Taxonomy" id="307507"/>
    <lineage>
        <taxon>Eukaryota</taxon>
        <taxon>Viridiplantae</taxon>
        <taxon>Chlorophyta</taxon>
        <taxon>core chlorophytes</taxon>
        <taxon>Chlorophyceae</taxon>
        <taxon>CS clade</taxon>
        <taxon>Sphaeropleales</taxon>
        <taxon>Selenastraceae</taxon>
        <taxon>Raphidocelis</taxon>
    </lineage>
</organism>
<dbReference type="InterPro" id="IPR027266">
    <property type="entry name" value="TrmE/GcvT-like"/>
</dbReference>
<comment type="caution">
    <text evidence="4">The sequence shown here is derived from an EMBL/GenBank/DDBJ whole genome shotgun (WGS) entry which is preliminary data.</text>
</comment>
<sequence>MQISSRSAARLGVPCARASRRAAPRAAAGAPAPRRAATAAAAAAAPAPRAGRRAGRRAVAAASIDLDALGIELPDLGDEVRGHQEALGATFNADDVAESFGNTGKVLQALTDGVALVDRSHWGRIRVAGDDRLSFLHNQSTNDFRSMRPGQGCDTVLVTATARCLDLATALVGESSVLLLVSPKMREPLLQRFDKFIFPADKVEVADVSSRCRMFTLMGPKAGETLRDIGGDAVTVVDAPYCSHQLLAFRRGGAPLMVAATSGLALPGYTLIVDEAAAGDLYASLVNKGCVPCGEEDWERARVTQGRPAPGAELTDDYNPLEAGLYRCVSVNKGCYIGQETLSKLANTNGVKQQLWGLQLSQRAAPGAAIAAAGSGGGERVGALTSVVNLMESGHFGLGYIRCKAKGAQIDLKGATVEVDGAPARVVPIPFATRAFADSGGGDAAAAAAAAAEEASSSLKQRAEQARQEKEATKAAAEAAKAERLRAMQERLAAWQAQQPPQQP</sequence>
<dbReference type="InterPro" id="IPR006222">
    <property type="entry name" value="GCVT_N"/>
</dbReference>
<dbReference type="PANTHER" id="PTHR43757">
    <property type="entry name" value="AMINOMETHYLTRANSFERASE"/>
    <property type="match status" value="1"/>
</dbReference>